<evidence type="ECO:0000256" key="8">
    <source>
        <dbReference type="ARBA" id="ARBA00023212"/>
    </source>
</evidence>
<protein>
    <submittedName>
        <fullName evidence="12">Serine/threonine protein kinase</fullName>
    </submittedName>
</protein>
<dbReference type="RefSeq" id="WP_394830832.1">
    <property type="nucleotide sequence ID" value="NZ_CP089929.1"/>
</dbReference>
<evidence type="ECO:0000256" key="2">
    <source>
        <dbReference type="ARBA" id="ARBA00004647"/>
    </source>
</evidence>
<feature type="region of interest" description="Disordered" evidence="9">
    <location>
        <begin position="457"/>
        <end position="486"/>
    </location>
</feature>
<evidence type="ECO:0000256" key="10">
    <source>
        <dbReference type="SAM" id="Phobius"/>
    </source>
</evidence>
<dbReference type="InterPro" id="IPR001245">
    <property type="entry name" value="Ser-Thr/Tyr_kinase_cat_dom"/>
</dbReference>
<evidence type="ECO:0000256" key="3">
    <source>
        <dbReference type="ARBA" id="ARBA00010886"/>
    </source>
</evidence>
<evidence type="ECO:0000256" key="4">
    <source>
        <dbReference type="ARBA" id="ARBA00022679"/>
    </source>
</evidence>
<evidence type="ECO:0000313" key="12">
    <source>
        <dbReference type="EMBL" id="WXB01222.1"/>
    </source>
</evidence>
<keyword evidence="7" id="KW-0067">ATP-binding</keyword>
<comment type="similarity">
    <text evidence="3">Belongs to the protein kinase superfamily. NEK Ser/Thr protein kinase family. NIMA subfamily.</text>
</comment>
<proteinExistence type="inferred from homology"/>
<dbReference type="InterPro" id="IPR000719">
    <property type="entry name" value="Prot_kinase_dom"/>
</dbReference>
<evidence type="ECO:0000313" key="13">
    <source>
        <dbReference type="Proteomes" id="UP001374803"/>
    </source>
</evidence>
<dbReference type="PROSITE" id="PS00109">
    <property type="entry name" value="PROTEIN_KINASE_TYR"/>
    <property type="match status" value="1"/>
</dbReference>
<reference evidence="12" key="1">
    <citation type="submission" date="2021-12" db="EMBL/GenBank/DDBJ databases">
        <title>Discovery of the Pendulisporaceae a myxobacterial family with distinct sporulation behavior and unique specialized metabolism.</title>
        <authorList>
            <person name="Garcia R."/>
            <person name="Popoff A."/>
            <person name="Bader C.D."/>
            <person name="Loehr J."/>
            <person name="Walesch S."/>
            <person name="Walt C."/>
            <person name="Boldt J."/>
            <person name="Bunk B."/>
            <person name="Haeckl F.J.F.P.J."/>
            <person name="Gunesch A.P."/>
            <person name="Birkelbach J."/>
            <person name="Nuebel U."/>
            <person name="Pietschmann T."/>
            <person name="Bach T."/>
            <person name="Mueller R."/>
        </authorList>
    </citation>
    <scope>NUCLEOTIDE SEQUENCE</scope>
    <source>
        <strain evidence="12">MSr11367</strain>
    </source>
</reference>
<keyword evidence="6 12" id="KW-0418">Kinase</keyword>
<dbReference type="Proteomes" id="UP001374803">
    <property type="component" value="Chromosome"/>
</dbReference>
<dbReference type="Gene3D" id="1.10.510.10">
    <property type="entry name" value="Transferase(Phosphotransferase) domain 1"/>
    <property type="match status" value="1"/>
</dbReference>
<keyword evidence="13" id="KW-1185">Reference proteome</keyword>
<dbReference type="CDD" id="cd14014">
    <property type="entry name" value="STKc_PknB_like"/>
    <property type="match status" value="1"/>
</dbReference>
<comment type="subcellular location">
    <subcellularLocation>
        <location evidence="1">Cytoplasm</location>
        <location evidence="1">Cytoskeleton</location>
        <location evidence="1">Microtubule organizing center</location>
        <location evidence="1">Centrosome</location>
    </subcellularLocation>
    <subcellularLocation>
        <location evidence="2">Cytoplasm</location>
        <location evidence="2">Cytoskeleton</location>
        <location evidence="2">Spindle pole</location>
    </subcellularLocation>
</comment>
<accession>A0ABZ2KRA9</accession>
<evidence type="ECO:0000256" key="9">
    <source>
        <dbReference type="SAM" id="MobiDB-lite"/>
    </source>
</evidence>
<keyword evidence="8" id="KW-0963">Cytoplasm</keyword>
<name>A0ABZ2KRA9_9BACT</name>
<keyword evidence="12" id="KW-0723">Serine/threonine-protein kinase</keyword>
<evidence type="ECO:0000259" key="11">
    <source>
        <dbReference type="PROSITE" id="PS50011"/>
    </source>
</evidence>
<feature type="transmembrane region" description="Helical" evidence="10">
    <location>
        <begin position="431"/>
        <end position="453"/>
    </location>
</feature>
<keyword evidence="8" id="KW-0206">Cytoskeleton</keyword>
<evidence type="ECO:0000256" key="5">
    <source>
        <dbReference type="ARBA" id="ARBA00022741"/>
    </source>
</evidence>
<keyword evidence="10" id="KW-0472">Membrane</keyword>
<dbReference type="Gene3D" id="3.30.200.20">
    <property type="entry name" value="Phosphorylase Kinase, domain 1"/>
    <property type="match status" value="1"/>
</dbReference>
<organism evidence="12 13">
    <name type="scientific">Pendulispora rubella</name>
    <dbReference type="NCBI Taxonomy" id="2741070"/>
    <lineage>
        <taxon>Bacteria</taxon>
        <taxon>Pseudomonadati</taxon>
        <taxon>Myxococcota</taxon>
        <taxon>Myxococcia</taxon>
        <taxon>Myxococcales</taxon>
        <taxon>Sorangiineae</taxon>
        <taxon>Pendulisporaceae</taxon>
        <taxon>Pendulispora</taxon>
    </lineage>
</organism>
<feature type="compositionally biased region" description="Low complexity" evidence="9">
    <location>
        <begin position="383"/>
        <end position="407"/>
    </location>
</feature>
<evidence type="ECO:0000256" key="6">
    <source>
        <dbReference type="ARBA" id="ARBA00022777"/>
    </source>
</evidence>
<dbReference type="EMBL" id="CP089983">
    <property type="protein sequence ID" value="WXB01222.1"/>
    <property type="molecule type" value="Genomic_DNA"/>
</dbReference>
<gene>
    <name evidence="12" type="ORF">LVJ94_30415</name>
</gene>
<dbReference type="PROSITE" id="PS50011">
    <property type="entry name" value="PROTEIN_KINASE_DOM"/>
    <property type="match status" value="1"/>
</dbReference>
<dbReference type="Pfam" id="PF07714">
    <property type="entry name" value="PK_Tyr_Ser-Thr"/>
    <property type="match status" value="1"/>
</dbReference>
<dbReference type="GO" id="GO:0004674">
    <property type="term" value="F:protein serine/threonine kinase activity"/>
    <property type="evidence" value="ECO:0007669"/>
    <property type="project" value="UniProtKB-KW"/>
</dbReference>
<sequence>MVESNQGKYRDIIPLGRGGMGDVSLAVLQGPSGFNKLQVIKRLRMEIADNQEFVDMFLHEARLAARLSHPNIVQTNEVGQDGEIFFIAMEYLEGQTLHALFRQSRRKESSLDSSLPGYPSISSGHHLSEPTPHSGSLAPAIPTQTPQTDRSLPVAVGLRIVSDALEGLHYAHDLTDESGNPMELVHRDFSPGNVFITYDGAVKVLDFGIAKAADSHVYTRTGIIKGKVPYMAPEQFRSRAINRRCDLYAVGAVLWEIAAGIRLWHGLSDLEIITRLSSTGVPSPRSVNPLVHPRLEAICMRALSLNPAERYATAQEIQTDIDAVLREIGGATTRSVGKYVSTLFAQKRAQQQAVIEAKLRELRQQSGASLTSMSLEMSAPWTVSRPSAHSGASSHSSSMASMVSGPRFSPLQTTGGVTTPPHLPASTSRSVGWAIAVGALAVIALAVGGAYWVTRQPSQAAGPQPPSQPSSTEPVPGPSAPPPAIPRTRLVVQASPADAQLFLDDTPLMVNPYSGDVLRDGQSHRIRGEAKGFVSQTQAITLDSPTEVVNLRLERGSNKRDAGK</sequence>
<dbReference type="InterPro" id="IPR008266">
    <property type="entry name" value="Tyr_kinase_AS"/>
</dbReference>
<dbReference type="PANTHER" id="PTHR43289">
    <property type="entry name" value="MITOGEN-ACTIVATED PROTEIN KINASE KINASE KINASE 20-RELATED"/>
    <property type="match status" value="1"/>
</dbReference>
<feature type="compositionally biased region" description="Pro residues" evidence="9">
    <location>
        <begin position="475"/>
        <end position="485"/>
    </location>
</feature>
<evidence type="ECO:0000256" key="7">
    <source>
        <dbReference type="ARBA" id="ARBA00022840"/>
    </source>
</evidence>
<feature type="region of interest" description="Disordered" evidence="9">
    <location>
        <begin position="383"/>
        <end position="423"/>
    </location>
</feature>
<keyword evidence="4" id="KW-0808">Transferase</keyword>
<dbReference type="PANTHER" id="PTHR43289:SF6">
    <property type="entry name" value="SERINE_THREONINE-PROTEIN KINASE NEKL-3"/>
    <property type="match status" value="1"/>
</dbReference>
<feature type="region of interest" description="Disordered" evidence="9">
    <location>
        <begin position="111"/>
        <end position="149"/>
    </location>
</feature>
<keyword evidence="5" id="KW-0547">Nucleotide-binding</keyword>
<feature type="domain" description="Protein kinase" evidence="11">
    <location>
        <begin position="9"/>
        <end position="325"/>
    </location>
</feature>
<dbReference type="SUPFAM" id="SSF56112">
    <property type="entry name" value="Protein kinase-like (PK-like)"/>
    <property type="match status" value="1"/>
</dbReference>
<keyword evidence="10" id="KW-1133">Transmembrane helix</keyword>
<evidence type="ECO:0000256" key="1">
    <source>
        <dbReference type="ARBA" id="ARBA00004300"/>
    </source>
</evidence>
<keyword evidence="10" id="KW-0812">Transmembrane</keyword>
<dbReference type="InterPro" id="IPR011009">
    <property type="entry name" value="Kinase-like_dom_sf"/>
</dbReference>